<organism evidence="2 3">
    <name type="scientific">Littorina saxatilis</name>
    <dbReference type="NCBI Taxonomy" id="31220"/>
    <lineage>
        <taxon>Eukaryota</taxon>
        <taxon>Metazoa</taxon>
        <taxon>Spiralia</taxon>
        <taxon>Lophotrochozoa</taxon>
        <taxon>Mollusca</taxon>
        <taxon>Gastropoda</taxon>
        <taxon>Caenogastropoda</taxon>
        <taxon>Littorinimorpha</taxon>
        <taxon>Littorinoidea</taxon>
        <taxon>Littorinidae</taxon>
        <taxon>Littorina</taxon>
    </lineage>
</organism>
<accession>A0AAN9BM83</accession>
<feature type="compositionally biased region" description="Low complexity" evidence="1">
    <location>
        <begin position="341"/>
        <end position="351"/>
    </location>
</feature>
<reference evidence="2 3" key="1">
    <citation type="submission" date="2024-02" db="EMBL/GenBank/DDBJ databases">
        <title>Chromosome-scale genome assembly of the rough periwinkle Littorina saxatilis.</title>
        <authorList>
            <person name="De Jode A."/>
            <person name="Faria R."/>
            <person name="Formenti G."/>
            <person name="Sims Y."/>
            <person name="Smith T.P."/>
            <person name="Tracey A."/>
            <person name="Wood J.M.D."/>
            <person name="Zagrodzka Z.B."/>
            <person name="Johannesson K."/>
            <person name="Butlin R.K."/>
            <person name="Leder E.H."/>
        </authorList>
    </citation>
    <scope>NUCLEOTIDE SEQUENCE [LARGE SCALE GENOMIC DNA]</scope>
    <source>
        <strain evidence="2">Snail1</strain>
        <tissue evidence="2">Muscle</tissue>
    </source>
</reference>
<name>A0AAN9BM83_9CAEN</name>
<evidence type="ECO:0000256" key="1">
    <source>
        <dbReference type="SAM" id="MobiDB-lite"/>
    </source>
</evidence>
<proteinExistence type="predicted"/>
<evidence type="ECO:0000313" key="3">
    <source>
        <dbReference type="Proteomes" id="UP001374579"/>
    </source>
</evidence>
<gene>
    <name evidence="2" type="ORF">V1264_015642</name>
</gene>
<evidence type="ECO:0000313" key="2">
    <source>
        <dbReference type="EMBL" id="KAK7107789.1"/>
    </source>
</evidence>
<feature type="compositionally biased region" description="Polar residues" evidence="1">
    <location>
        <begin position="373"/>
        <end position="385"/>
    </location>
</feature>
<feature type="region of interest" description="Disordered" evidence="1">
    <location>
        <begin position="333"/>
        <end position="385"/>
    </location>
</feature>
<sequence>MQIDTPGQYFLPSEICRVVLGFLKEGNYMKTYMSFLKECVHLREYQSLLKSGREYPTTILGLSLVELLDEYGSLKLQARGRPVNIPSQIGNVSSMVHQLDSVLSTLKQTIPPQANQQTTKNLSQSSRTRALTSQARGLPSRLKNSRQSHTGAVAGQNFPCARVLFHGGDNGSQASSPISVCTDDSAQEIDVDVDVVSEDVGPSVETDRVSAALPPQTVRTVVPSGSNTSSVFFSPAGSLSVNVTPQVVSAGVSLSSGSIVFVSPGAAPQARLLVSGNLPVSSTVVPNVSSTQQISSNSVIGVSQHQESLHIGQRIGSQACDLDVQRQVFDSQSLGSGAKTSSGSRIIVSSSRTEESECERDLTLPAPRLGSIPGSSQTGRGSDSQLSTVVFGTPLSTCASVASTSQLSSDVSVFVTPSTQPISRKGAEVAPSSSIMLTDDDGSTSSHALEVDLSMPTSGSSHQAGFKRRKYV</sequence>
<evidence type="ECO:0008006" key="4">
    <source>
        <dbReference type="Google" id="ProtNLM"/>
    </source>
</evidence>
<dbReference type="Proteomes" id="UP001374579">
    <property type="component" value="Unassembled WGS sequence"/>
</dbReference>
<dbReference type="AlphaFoldDB" id="A0AAN9BM83"/>
<comment type="caution">
    <text evidence="2">The sequence shown here is derived from an EMBL/GenBank/DDBJ whole genome shotgun (WGS) entry which is preliminary data.</text>
</comment>
<keyword evidence="3" id="KW-1185">Reference proteome</keyword>
<dbReference type="EMBL" id="JBAMIC010000004">
    <property type="protein sequence ID" value="KAK7107789.1"/>
    <property type="molecule type" value="Genomic_DNA"/>
</dbReference>
<feature type="compositionally biased region" description="Basic and acidic residues" evidence="1">
    <location>
        <begin position="352"/>
        <end position="362"/>
    </location>
</feature>
<feature type="region of interest" description="Disordered" evidence="1">
    <location>
        <begin position="418"/>
        <end position="447"/>
    </location>
</feature>
<protein>
    <recommendedName>
        <fullName evidence="4">LisH domain-containing protein</fullName>
    </recommendedName>
</protein>